<dbReference type="AlphaFoldDB" id="A0A5C2SW87"/>
<proteinExistence type="predicted"/>
<dbReference type="PROSITE" id="PS50181">
    <property type="entry name" value="FBOX"/>
    <property type="match status" value="1"/>
</dbReference>
<protein>
    <recommendedName>
        <fullName evidence="1">F-box domain-containing protein</fullName>
    </recommendedName>
</protein>
<dbReference type="EMBL" id="ML122250">
    <property type="protein sequence ID" value="RPD67471.1"/>
    <property type="molecule type" value="Genomic_DNA"/>
</dbReference>
<dbReference type="Pfam" id="PF00646">
    <property type="entry name" value="F-box"/>
    <property type="match status" value="1"/>
</dbReference>
<evidence type="ECO:0000313" key="3">
    <source>
        <dbReference type="Proteomes" id="UP000313359"/>
    </source>
</evidence>
<dbReference type="CDD" id="cd09917">
    <property type="entry name" value="F-box_SF"/>
    <property type="match status" value="1"/>
</dbReference>
<evidence type="ECO:0000259" key="1">
    <source>
        <dbReference type="PROSITE" id="PS50181"/>
    </source>
</evidence>
<evidence type="ECO:0000313" key="2">
    <source>
        <dbReference type="EMBL" id="RPD67471.1"/>
    </source>
</evidence>
<reference evidence="2" key="1">
    <citation type="journal article" date="2018" name="Genome Biol. Evol.">
        <title>Genomics and development of Lentinus tigrinus, a white-rot wood-decaying mushroom with dimorphic fruiting bodies.</title>
        <authorList>
            <person name="Wu B."/>
            <person name="Xu Z."/>
            <person name="Knudson A."/>
            <person name="Carlson A."/>
            <person name="Chen N."/>
            <person name="Kovaka S."/>
            <person name="LaButti K."/>
            <person name="Lipzen A."/>
            <person name="Pennachio C."/>
            <person name="Riley R."/>
            <person name="Schakwitz W."/>
            <person name="Umezawa K."/>
            <person name="Ohm R.A."/>
            <person name="Grigoriev I.V."/>
            <person name="Nagy L.G."/>
            <person name="Gibbons J."/>
            <person name="Hibbett D."/>
        </authorList>
    </citation>
    <scope>NUCLEOTIDE SEQUENCE [LARGE SCALE GENOMIC DNA]</scope>
    <source>
        <strain evidence="2">ALCF2SS1-6</strain>
    </source>
</reference>
<keyword evidence="3" id="KW-1185">Reference proteome</keyword>
<dbReference type="STRING" id="1328759.A0A5C2SW87"/>
<dbReference type="InterPro" id="IPR001810">
    <property type="entry name" value="F-box_dom"/>
</dbReference>
<name>A0A5C2SW87_9APHY</name>
<organism evidence="2 3">
    <name type="scientific">Lentinus tigrinus ALCF2SS1-6</name>
    <dbReference type="NCBI Taxonomy" id="1328759"/>
    <lineage>
        <taxon>Eukaryota</taxon>
        <taxon>Fungi</taxon>
        <taxon>Dikarya</taxon>
        <taxon>Basidiomycota</taxon>
        <taxon>Agaricomycotina</taxon>
        <taxon>Agaricomycetes</taxon>
        <taxon>Polyporales</taxon>
        <taxon>Polyporaceae</taxon>
        <taxon>Lentinus</taxon>
    </lineage>
</organism>
<sequence length="692" mass="79689">MSSMHYTTNAFNVSQGLVPRKAPSFLSRKYKATSPSSEVKVGELSALKDVPSEIFYMIIGWLRPLDLIHLSRTSKFFRSILLSRKNECLWKEARMNVPGLPDCPPTLSEPRYAAFLFDQYCFACGVEHSTTFDYNLALRFCAPCYCTNMVQGDTLEFLELSSVKRKDRFWFAYVAGFSDSLRGVSDLRCDPDRNHQHYDYYVVEANAVRDEIIRLMHLGDSETLQTFLNERREYVRQMQTFGKAVWEWRHKTLFDQLIQARKARAECSRAMKDKLFELGYSEDDFPVRNVVWDKILKQPVKLNDQIWTDARPKLEALIEQKRQDRLQAAFEARLKERRVELAPYYEDFLKTVPETERPFMPNLYDAGALPCMAAVLSENNAETPVTLARVVPVLDKLREEVQPYIADAKRTLAKMLHDERQRPIYKKEPLPAYDAAQVDAELAKASSLFSCHHCSLTASLSAQDICTHWRTEHPHLKWNDSWPPNEPKSRSTGQPLPGWLKLPWVSAMWLGEKAAKDALKALDVEEGASHAELDGLVRSGRLVCACGDPRLPPAHESSWGILLSHVLAEQHWYDDRVRVLSTNYRTRPGEMILNNHRSVKACLKLLCPGEEMSYPEYKIPQGEADEIAALMAAERYPPACKICCNLTKSSWRRKSMWMPRDVELLAHHTKTKHRKQLTKDLLSFQYFSQANN</sequence>
<dbReference type="Proteomes" id="UP000313359">
    <property type="component" value="Unassembled WGS sequence"/>
</dbReference>
<gene>
    <name evidence="2" type="ORF">L227DRAFT_24934</name>
</gene>
<dbReference type="InterPro" id="IPR036047">
    <property type="entry name" value="F-box-like_dom_sf"/>
</dbReference>
<dbReference type="OrthoDB" id="2746750at2759"/>
<dbReference type="SUPFAM" id="SSF81383">
    <property type="entry name" value="F-box domain"/>
    <property type="match status" value="1"/>
</dbReference>
<accession>A0A5C2SW87</accession>
<feature type="domain" description="F-box" evidence="1">
    <location>
        <begin position="44"/>
        <end position="93"/>
    </location>
</feature>